<name>A0A7L5DSV7_9BACT</name>
<sequence length="164" mass="17874">MKGLGDEVLDVEEITTQAQKLLEKGKDELLKSIGNATPSNVVTSILQIDSFSKNQLSSAEKLKLPSPTEQIQDDKVGETIFSSFKRTIYKSLCDPESDIYKAWFTNGVNSLLSKKYITGAVVSTLAGLGVGIKMIAASITALILKFGIEVYCAHKKPKGVMEMR</sequence>
<evidence type="ECO:0000313" key="1">
    <source>
        <dbReference type="EMBL" id="QJD80692.1"/>
    </source>
</evidence>
<protein>
    <submittedName>
        <fullName evidence="1">Uncharacterized protein</fullName>
    </submittedName>
</protein>
<dbReference type="Proteomes" id="UP000501128">
    <property type="component" value="Chromosome"/>
</dbReference>
<dbReference type="EMBL" id="CP051677">
    <property type="protein sequence ID" value="QJD80692.1"/>
    <property type="molecule type" value="Genomic_DNA"/>
</dbReference>
<accession>A0A7L5DSV7</accession>
<evidence type="ECO:0000313" key="2">
    <source>
        <dbReference type="Proteomes" id="UP000501128"/>
    </source>
</evidence>
<keyword evidence="2" id="KW-1185">Reference proteome</keyword>
<proteinExistence type="predicted"/>
<dbReference type="KEGG" id="srho:HH216_21420"/>
<dbReference type="RefSeq" id="WP_169552712.1">
    <property type="nucleotide sequence ID" value="NZ_CP051677.1"/>
</dbReference>
<gene>
    <name evidence="1" type="ORF">HH216_21420</name>
</gene>
<dbReference type="AlphaFoldDB" id="A0A7L5DSV7"/>
<reference evidence="1 2" key="1">
    <citation type="submission" date="2020-04" db="EMBL/GenBank/DDBJ databases">
        <title>Genome sequencing of novel species.</title>
        <authorList>
            <person name="Heo J."/>
            <person name="Kim S.-J."/>
            <person name="Kim J.-S."/>
            <person name="Hong S.-B."/>
            <person name="Kwon S.-W."/>
        </authorList>
    </citation>
    <scope>NUCLEOTIDE SEQUENCE [LARGE SCALE GENOMIC DNA]</scope>
    <source>
        <strain evidence="1 2">CJU-R4</strain>
    </source>
</reference>
<organism evidence="1 2">
    <name type="scientific">Spirosoma rhododendri</name>
    <dbReference type="NCBI Taxonomy" id="2728024"/>
    <lineage>
        <taxon>Bacteria</taxon>
        <taxon>Pseudomonadati</taxon>
        <taxon>Bacteroidota</taxon>
        <taxon>Cytophagia</taxon>
        <taxon>Cytophagales</taxon>
        <taxon>Cytophagaceae</taxon>
        <taxon>Spirosoma</taxon>
    </lineage>
</organism>